<dbReference type="Proteomes" id="UP000645517">
    <property type="component" value="Unassembled WGS sequence"/>
</dbReference>
<evidence type="ECO:0000256" key="1">
    <source>
        <dbReference type="SAM" id="MobiDB-lite"/>
    </source>
</evidence>
<proteinExistence type="predicted"/>
<dbReference type="RefSeq" id="WP_189054409.1">
    <property type="nucleotide sequence ID" value="NZ_BMOR01000002.1"/>
</dbReference>
<accession>A0ABQ2IYZ1</accession>
<feature type="compositionally biased region" description="Low complexity" evidence="1">
    <location>
        <begin position="40"/>
        <end position="53"/>
    </location>
</feature>
<keyword evidence="3" id="KW-1185">Reference proteome</keyword>
<protein>
    <submittedName>
        <fullName evidence="2">Uncharacterized protein</fullName>
    </submittedName>
</protein>
<name>A0ABQ2IYZ1_9DEIO</name>
<comment type="caution">
    <text evidence="2">The sequence shown here is derived from an EMBL/GenBank/DDBJ whole genome shotgun (WGS) entry which is preliminary data.</text>
</comment>
<reference evidence="3" key="1">
    <citation type="journal article" date="2019" name="Int. J. Syst. Evol. Microbiol.">
        <title>The Global Catalogue of Microorganisms (GCM) 10K type strain sequencing project: providing services to taxonomists for standard genome sequencing and annotation.</title>
        <authorList>
            <consortium name="The Broad Institute Genomics Platform"/>
            <consortium name="The Broad Institute Genome Sequencing Center for Infectious Disease"/>
            <person name="Wu L."/>
            <person name="Ma J."/>
        </authorList>
    </citation>
    <scope>NUCLEOTIDE SEQUENCE [LARGE SCALE GENOMIC DNA]</scope>
    <source>
        <strain evidence="3">JCM 16918</strain>
    </source>
</reference>
<evidence type="ECO:0000313" key="2">
    <source>
        <dbReference type="EMBL" id="GGN32289.1"/>
    </source>
</evidence>
<feature type="region of interest" description="Disordered" evidence="1">
    <location>
        <begin position="33"/>
        <end position="82"/>
    </location>
</feature>
<sequence length="82" mass="8804">MKARRYFVDAETGRRYEKGDTFKGRPERAAELQAGGYLMPGPTETPTAGPAETKTSTEGVSDGKPSGSTGGKPADRRATRKR</sequence>
<organism evidence="2 3">
    <name type="scientific">Deinococcus daejeonensis</name>
    <dbReference type="NCBI Taxonomy" id="1007098"/>
    <lineage>
        <taxon>Bacteria</taxon>
        <taxon>Thermotogati</taxon>
        <taxon>Deinococcota</taxon>
        <taxon>Deinococci</taxon>
        <taxon>Deinococcales</taxon>
        <taxon>Deinococcaceae</taxon>
        <taxon>Deinococcus</taxon>
    </lineage>
</organism>
<dbReference type="EMBL" id="BMOR01000002">
    <property type="protein sequence ID" value="GGN32289.1"/>
    <property type="molecule type" value="Genomic_DNA"/>
</dbReference>
<feature type="compositionally biased region" description="Basic and acidic residues" evidence="1">
    <location>
        <begin position="73"/>
        <end position="82"/>
    </location>
</feature>
<evidence type="ECO:0000313" key="3">
    <source>
        <dbReference type="Proteomes" id="UP000645517"/>
    </source>
</evidence>
<gene>
    <name evidence="2" type="ORF">GCM10010842_08850</name>
</gene>